<dbReference type="Pfam" id="PF18962">
    <property type="entry name" value="Por_Secre_tail"/>
    <property type="match status" value="1"/>
</dbReference>
<evidence type="ECO:0000256" key="1">
    <source>
        <dbReference type="SAM" id="SignalP"/>
    </source>
</evidence>
<name>A0A3S0K955_9BACT</name>
<protein>
    <submittedName>
        <fullName evidence="3">T9SS type A sorting domain-containing protein</fullName>
    </submittedName>
</protein>
<feature type="chain" id="PRO_5018535491" evidence="1">
    <location>
        <begin position="28"/>
        <end position="963"/>
    </location>
</feature>
<dbReference type="Gene3D" id="2.60.40.10">
    <property type="entry name" value="Immunoglobulins"/>
    <property type="match status" value="1"/>
</dbReference>
<dbReference type="Gene3D" id="3.90.182.10">
    <property type="entry name" value="Toxin - Anthrax Protective Antigen,domain 1"/>
    <property type="match status" value="2"/>
</dbReference>
<proteinExistence type="predicted"/>
<evidence type="ECO:0000313" key="4">
    <source>
        <dbReference type="Proteomes" id="UP000282184"/>
    </source>
</evidence>
<dbReference type="Pfam" id="PF05345">
    <property type="entry name" value="He_PIG"/>
    <property type="match status" value="1"/>
</dbReference>
<dbReference type="Proteomes" id="UP000282184">
    <property type="component" value="Unassembled WGS sequence"/>
</dbReference>
<dbReference type="Gene3D" id="2.60.120.1560">
    <property type="match status" value="1"/>
</dbReference>
<feature type="domain" description="PA14" evidence="2">
    <location>
        <begin position="323"/>
        <end position="486"/>
    </location>
</feature>
<evidence type="ECO:0000313" key="3">
    <source>
        <dbReference type="EMBL" id="RTQ53674.1"/>
    </source>
</evidence>
<keyword evidence="1" id="KW-0732">Signal</keyword>
<gene>
    <name evidence="3" type="ORF">EJV47_02755</name>
</gene>
<keyword evidence="4" id="KW-1185">Reference proteome</keyword>
<dbReference type="EMBL" id="RXOF01000001">
    <property type="protein sequence ID" value="RTQ53674.1"/>
    <property type="molecule type" value="Genomic_DNA"/>
</dbReference>
<dbReference type="SUPFAM" id="SSF56988">
    <property type="entry name" value="Anthrax protective antigen"/>
    <property type="match status" value="3"/>
</dbReference>
<sequence length="963" mass="100798">MKHFSLFLLRSCWLLALLLSATQYAGAQPTGCTRPDPSGNPATNGLYAEYYAGYFNDDQSFFTSNPADLVRIDAQLNFPTTGSWGNLVPPAQNTNADPQQFSARYRGSLYVPVAGSYTFYLTSDDASYMWLDAASQALPAQTAQALIDNGGGHGPLERSATVFLSAGLHSVLIHYGEDLYGNTLTWEWESAAAGIARQLVPSANLCTAIQNVLQVPQGISYAPSTAGVAAGAAVSSPVPTVNDGGQPITAFAIANAGSLPAGISIDAATGVLTAAATVPSGVYVVAVALTNASGTSTFGSVFTFDIAPPPPSGCTGLDPGGAAPARGLYGEYYAGYFANDHGFFQANTPGLRRVDALVNFTGTPSWGGIVPPAGGSAADPDEFSVRLRGSLYAPVTGSYTFYLTSDDASFLWLGNAALDAPAQTARAAINNGGLHAARTDSVTVFLTAGLHNVLIHYGEDGGGNVLTLEWKSEAAGLARQPVPAAALCSVVQPQRQPPTALNYAPGSASTVNGRAVSSATPTVSSPLPVAGFALLRPASLPAGISINATTGVLTAAATVPEGRYDVGVAVYNAEGALEQPLAFLFVVTPPPPVGCSGTDPSGQLVAAGLYGEYYAGYFDDLPNNQAFFKLNSPAFARIDPQLNFGAPGSWGDVAPPALGSNADPDRFSARYRGSVYVATAGNYTFHLTSDDASYLWLDDAALASPPALPTALIDNGTGHPPRTISGTVFLPAGLHNLLIHYGEYNGGNVLTLEWESPDAGVARQLLPTTLLCSAVQAARGPLPITLLSFRARPLGRQVELQWETAQEINNDHFELERSTDGRSYTVVGETPGAGNSTTLRRYRYLDARPRPGLSYYRLRQIDKDGTNTVSEPVAVRLGADEGAAPVVTVHPNPNGGQFTVALKQAATADTRLELLDVHGRVVQQLQLVPGSWEQQVQTKLPRGVYLLRLTTPEGRGTSKVVIE</sequence>
<dbReference type="OrthoDB" id="9803616at2"/>
<dbReference type="InterPro" id="IPR011658">
    <property type="entry name" value="PA14_dom"/>
</dbReference>
<feature type="domain" description="PA14" evidence="2">
    <location>
        <begin position="604"/>
        <end position="770"/>
    </location>
</feature>
<comment type="caution">
    <text evidence="3">The sequence shown here is derived from an EMBL/GenBank/DDBJ whole genome shotgun (WGS) entry which is preliminary data.</text>
</comment>
<dbReference type="InterPro" id="IPR037524">
    <property type="entry name" value="PA14/GLEYA"/>
</dbReference>
<dbReference type="NCBIfam" id="TIGR04183">
    <property type="entry name" value="Por_Secre_tail"/>
    <property type="match status" value="1"/>
</dbReference>
<organism evidence="3 4">
    <name type="scientific">Hymenobacter gummosus</name>
    <dbReference type="NCBI Taxonomy" id="1776032"/>
    <lineage>
        <taxon>Bacteria</taxon>
        <taxon>Pseudomonadati</taxon>
        <taxon>Bacteroidota</taxon>
        <taxon>Cytophagia</taxon>
        <taxon>Cytophagales</taxon>
        <taxon>Hymenobacteraceae</taxon>
        <taxon>Hymenobacter</taxon>
    </lineage>
</organism>
<dbReference type="InterPro" id="IPR026444">
    <property type="entry name" value="Secre_tail"/>
</dbReference>
<dbReference type="Pfam" id="PF07691">
    <property type="entry name" value="PA14"/>
    <property type="match status" value="3"/>
</dbReference>
<feature type="signal peptide" evidence="1">
    <location>
        <begin position="1"/>
        <end position="27"/>
    </location>
</feature>
<dbReference type="SMART" id="SM00758">
    <property type="entry name" value="PA14"/>
    <property type="match status" value="3"/>
</dbReference>
<dbReference type="PROSITE" id="PS51820">
    <property type="entry name" value="PA14"/>
    <property type="match status" value="3"/>
</dbReference>
<feature type="domain" description="PA14" evidence="2">
    <location>
        <begin position="41"/>
        <end position="204"/>
    </location>
</feature>
<dbReference type="RefSeq" id="WP_126691600.1">
    <property type="nucleotide sequence ID" value="NZ_RXOF01000001.1"/>
</dbReference>
<accession>A0A3S0K955</accession>
<reference evidence="3 4" key="1">
    <citation type="submission" date="2018-12" db="EMBL/GenBank/DDBJ databases">
        <title>Hymenobacter gummosus sp. nov., isolated from a spring.</title>
        <authorList>
            <person name="Nie L."/>
        </authorList>
    </citation>
    <scope>NUCLEOTIDE SEQUENCE [LARGE SCALE GENOMIC DNA]</scope>
    <source>
        <strain evidence="3 4">KCTC 52166</strain>
    </source>
</reference>
<dbReference type="InterPro" id="IPR013783">
    <property type="entry name" value="Ig-like_fold"/>
</dbReference>
<evidence type="ECO:0000259" key="2">
    <source>
        <dbReference type="PROSITE" id="PS51820"/>
    </source>
</evidence>
<dbReference type="AlphaFoldDB" id="A0A3S0K955"/>